<dbReference type="RefSeq" id="WP_105351801.1">
    <property type="nucleotide sequence ID" value="NZ_PUIB01000006.1"/>
</dbReference>
<keyword evidence="9 12" id="KW-1133">Transmembrane helix</keyword>
<evidence type="ECO:0000256" key="11">
    <source>
        <dbReference type="ARBA" id="ARBA00023136"/>
    </source>
</evidence>
<gene>
    <name evidence="15" type="primary">trkD</name>
    <name evidence="12" type="synonym">kup</name>
    <name evidence="15" type="ORF">C5Y98_03910</name>
</gene>
<dbReference type="Pfam" id="PF22776">
    <property type="entry name" value="K_trans_C"/>
    <property type="match status" value="1"/>
</dbReference>
<feature type="transmembrane region" description="Helical" evidence="12">
    <location>
        <begin position="295"/>
        <end position="326"/>
    </location>
</feature>
<dbReference type="HAMAP" id="MF_01522">
    <property type="entry name" value="Kup"/>
    <property type="match status" value="1"/>
</dbReference>
<dbReference type="PANTHER" id="PTHR30540">
    <property type="entry name" value="OSMOTIC STRESS POTASSIUM TRANSPORTER"/>
    <property type="match status" value="1"/>
</dbReference>
<protein>
    <recommendedName>
        <fullName evidence="12">Probable potassium transport system protein Kup</fullName>
    </recommendedName>
</protein>
<evidence type="ECO:0000256" key="6">
    <source>
        <dbReference type="ARBA" id="ARBA00022692"/>
    </source>
</evidence>
<accession>A0A2S8G9H1</accession>
<feature type="transmembrane region" description="Helical" evidence="12">
    <location>
        <begin position="347"/>
        <end position="367"/>
    </location>
</feature>
<organism evidence="15 16">
    <name type="scientific">Blastopirellula marina</name>
    <dbReference type="NCBI Taxonomy" id="124"/>
    <lineage>
        <taxon>Bacteria</taxon>
        <taxon>Pseudomonadati</taxon>
        <taxon>Planctomycetota</taxon>
        <taxon>Planctomycetia</taxon>
        <taxon>Pirellulales</taxon>
        <taxon>Pirellulaceae</taxon>
        <taxon>Blastopirellula</taxon>
    </lineage>
</organism>
<dbReference type="GO" id="GO:0005886">
    <property type="term" value="C:plasma membrane"/>
    <property type="evidence" value="ECO:0007669"/>
    <property type="project" value="UniProtKB-SubCell"/>
</dbReference>
<evidence type="ECO:0000256" key="8">
    <source>
        <dbReference type="ARBA" id="ARBA00022958"/>
    </source>
</evidence>
<dbReference type="AlphaFoldDB" id="A0A2S8G9H1"/>
<comment type="caution">
    <text evidence="15">The sequence shown here is derived from an EMBL/GenBank/DDBJ whole genome shotgun (WGS) entry which is preliminary data.</text>
</comment>
<dbReference type="EMBL" id="PUIB01000006">
    <property type="protein sequence ID" value="PQO41112.1"/>
    <property type="molecule type" value="Genomic_DNA"/>
</dbReference>
<keyword evidence="5 12" id="KW-0633">Potassium transport</keyword>
<name>A0A2S8G9H1_9BACT</name>
<evidence type="ECO:0000256" key="10">
    <source>
        <dbReference type="ARBA" id="ARBA00023065"/>
    </source>
</evidence>
<feature type="transmembrane region" description="Helical" evidence="12">
    <location>
        <begin position="52"/>
        <end position="72"/>
    </location>
</feature>
<evidence type="ECO:0000259" key="14">
    <source>
        <dbReference type="Pfam" id="PF22776"/>
    </source>
</evidence>
<sequence length="632" mass="68423">MAEATKSPAPLEEVKQPAILSLIALGIVYGDIGTSPLYALRECFHEQHSLEVSAANILGLLSLVFWALILIISVKYLVFILRADNDGEGGILALASLVTSFKKPEGKGSGLIVAMGLLGAALLYADGMITPSISVLSAVEGIEVATPTLKPYVQAITIAILVGLFLFQSRGTAGVGLIFGPIMLVWFITLSGLGIAQIVQAPEVLWALNPLHAAQFLLGNGFGGFLALGTVFLVVTGGEALYADIGHFGTRPIRLGWYSLVLPALLLNYFGQGALLLDEPANVANPFYRLAPSWALYPLVVLATAATVIASQAVITGAFSLTLQAMQFGLCPRLTIRHTSHEQAGQVYLPAVNWVLMLACIGLVLGFRTSSNLAAAYGVAITITMVITSILFFFLVRQRWNWSLPLALIVSGLFLLVDLSFLGANLPKVTHGGWFPLIVAGGTYLLMSTWMAGRRLLEVRMNENSVPIELFLADLLNDAPIRVPGMAIFLTGNPLGTPPALRHNVTHNKVLHETVVLLTVATADVPHVRVAHRSEIEEIGEGVYRLCLTYGFMDTPNIPLALLTIRDERLDFARLDISYFVGREDLLATERPGIAIWREQLFAWMTRNSQRATDYFHLPPDQVVEVGGQIEL</sequence>
<evidence type="ECO:0000256" key="1">
    <source>
        <dbReference type="ARBA" id="ARBA00004141"/>
    </source>
</evidence>
<evidence type="ECO:0000313" key="16">
    <source>
        <dbReference type="Proteomes" id="UP000239388"/>
    </source>
</evidence>
<comment type="similarity">
    <text evidence="2 12">Belongs to the HAK/KUP transporter (TC 2.A.72) family.</text>
</comment>
<comment type="catalytic activity">
    <reaction evidence="12">
        <text>K(+)(in) + H(+)(in) = K(+)(out) + H(+)(out)</text>
        <dbReference type="Rhea" id="RHEA:28490"/>
        <dbReference type="ChEBI" id="CHEBI:15378"/>
        <dbReference type="ChEBI" id="CHEBI:29103"/>
    </reaction>
</comment>
<evidence type="ECO:0000256" key="3">
    <source>
        <dbReference type="ARBA" id="ARBA00022448"/>
    </source>
</evidence>
<dbReference type="Proteomes" id="UP000239388">
    <property type="component" value="Unassembled WGS sequence"/>
</dbReference>
<feature type="transmembrane region" description="Helical" evidence="12">
    <location>
        <begin position="149"/>
        <end position="167"/>
    </location>
</feature>
<feature type="transmembrane region" description="Helical" evidence="12">
    <location>
        <begin position="434"/>
        <end position="453"/>
    </location>
</feature>
<evidence type="ECO:0000256" key="9">
    <source>
        <dbReference type="ARBA" id="ARBA00022989"/>
    </source>
</evidence>
<dbReference type="InterPro" id="IPR053952">
    <property type="entry name" value="K_trans_C"/>
</dbReference>
<dbReference type="InterPro" id="IPR023051">
    <property type="entry name" value="Kup"/>
</dbReference>
<dbReference type="InterPro" id="IPR003855">
    <property type="entry name" value="K+_transporter"/>
</dbReference>
<keyword evidence="4 12" id="KW-1003">Cell membrane</keyword>
<feature type="transmembrane region" description="Helical" evidence="12">
    <location>
        <begin position="174"/>
        <end position="196"/>
    </location>
</feature>
<evidence type="ECO:0000256" key="12">
    <source>
        <dbReference type="HAMAP-Rule" id="MF_01522"/>
    </source>
</evidence>
<evidence type="ECO:0000256" key="5">
    <source>
        <dbReference type="ARBA" id="ARBA00022538"/>
    </source>
</evidence>
<keyword evidence="3 12" id="KW-0813">Transport</keyword>
<dbReference type="InterPro" id="IPR053951">
    <property type="entry name" value="K_trans_N"/>
</dbReference>
<keyword evidence="11 12" id="KW-0472">Membrane</keyword>
<keyword evidence="7 12" id="KW-0769">Symport</keyword>
<reference evidence="15 16" key="1">
    <citation type="submission" date="2018-02" db="EMBL/GenBank/DDBJ databases">
        <title>Comparative genomes isolates from brazilian mangrove.</title>
        <authorList>
            <person name="Araujo J.E."/>
            <person name="Taketani R.G."/>
            <person name="Silva M.C.P."/>
            <person name="Loureco M.V."/>
            <person name="Andreote F.D."/>
        </authorList>
    </citation>
    <scope>NUCLEOTIDE SEQUENCE [LARGE SCALE GENOMIC DNA]</scope>
    <source>
        <strain evidence="15 16">NAP PRIS-MGV</strain>
    </source>
</reference>
<evidence type="ECO:0000256" key="2">
    <source>
        <dbReference type="ARBA" id="ARBA00007019"/>
    </source>
</evidence>
<keyword evidence="10 12" id="KW-0406">Ion transport</keyword>
<comment type="subcellular location">
    <subcellularLocation>
        <location evidence="12">Cell membrane</location>
        <topology evidence="12">Multi-pass membrane protein</topology>
    </subcellularLocation>
    <subcellularLocation>
        <location evidence="1">Membrane</location>
        <topology evidence="1">Multi-pass membrane protein</topology>
    </subcellularLocation>
</comment>
<dbReference type="PANTHER" id="PTHR30540:SF79">
    <property type="entry name" value="LOW AFFINITY POTASSIUM TRANSPORT SYSTEM PROTEIN KUP"/>
    <property type="match status" value="1"/>
</dbReference>
<feature type="domain" description="K+ potassium transporter C-terminal" evidence="14">
    <location>
        <begin position="484"/>
        <end position="632"/>
    </location>
</feature>
<keyword evidence="8 12" id="KW-0630">Potassium</keyword>
<dbReference type="OrthoDB" id="9805577at2"/>
<evidence type="ECO:0000256" key="7">
    <source>
        <dbReference type="ARBA" id="ARBA00022847"/>
    </source>
</evidence>
<feature type="transmembrane region" description="Helical" evidence="12">
    <location>
        <begin position="255"/>
        <end position="275"/>
    </location>
</feature>
<proteinExistence type="inferred from homology"/>
<feature type="transmembrane region" description="Helical" evidence="12">
    <location>
        <begin position="402"/>
        <end position="422"/>
    </location>
</feature>
<comment type="function">
    <text evidence="12">Transport of potassium into the cell. Likely operates as a K(+):H(+) symporter.</text>
</comment>
<evidence type="ECO:0000256" key="4">
    <source>
        <dbReference type="ARBA" id="ARBA00022475"/>
    </source>
</evidence>
<feature type="transmembrane region" description="Helical" evidence="12">
    <location>
        <begin position="373"/>
        <end position="395"/>
    </location>
</feature>
<feature type="domain" description="K+ potassium transporter integral membrane" evidence="13">
    <location>
        <begin position="21"/>
        <end position="472"/>
    </location>
</feature>
<feature type="transmembrane region" description="Helical" evidence="12">
    <location>
        <begin position="216"/>
        <end position="243"/>
    </location>
</feature>
<feature type="transmembrane region" description="Helical" evidence="12">
    <location>
        <begin position="110"/>
        <end position="129"/>
    </location>
</feature>
<evidence type="ECO:0000313" key="15">
    <source>
        <dbReference type="EMBL" id="PQO41112.1"/>
    </source>
</evidence>
<dbReference type="GO" id="GO:0015079">
    <property type="term" value="F:potassium ion transmembrane transporter activity"/>
    <property type="evidence" value="ECO:0007669"/>
    <property type="project" value="UniProtKB-UniRule"/>
</dbReference>
<dbReference type="GO" id="GO:0015293">
    <property type="term" value="F:symporter activity"/>
    <property type="evidence" value="ECO:0007669"/>
    <property type="project" value="UniProtKB-UniRule"/>
</dbReference>
<dbReference type="Pfam" id="PF02705">
    <property type="entry name" value="K_trans"/>
    <property type="match status" value="1"/>
</dbReference>
<keyword evidence="6 12" id="KW-0812">Transmembrane</keyword>
<evidence type="ECO:0000259" key="13">
    <source>
        <dbReference type="Pfam" id="PF02705"/>
    </source>
</evidence>